<evidence type="ECO:0000313" key="4">
    <source>
        <dbReference type="Proteomes" id="UP000323732"/>
    </source>
</evidence>
<keyword evidence="1" id="KW-0175">Coiled coil</keyword>
<dbReference type="EMBL" id="VTES01000001">
    <property type="protein sequence ID" value="TYS66150.1"/>
    <property type="molecule type" value="Genomic_DNA"/>
</dbReference>
<protein>
    <submittedName>
        <fullName evidence="3">Fimbrial assembly protein</fullName>
    </submittedName>
</protein>
<evidence type="ECO:0000256" key="1">
    <source>
        <dbReference type="SAM" id="Coils"/>
    </source>
</evidence>
<dbReference type="AlphaFoldDB" id="A0A5D4SS13"/>
<name>A0A5D4SS13_9BACI</name>
<sequence length="207" mass="23217">MLVDINLLPQKEKRSKAAYISLAAAGLAAVILSVSLYVYLASQKEEIKQVETQIAQTNEILEAQRVKLADYESSNSVGELENAISWAKEQPFSVVYILNEVTKLLPERGYITEFEKDEENKIKQIVQFDTKSQAAYYLNSLLSLGWLDEAVLTEAKTTDVLKDDDEETSAAEEEILPRYFAAYELQINSSLLKQEIEEKEAEGGTAP</sequence>
<dbReference type="RefSeq" id="WP_148948984.1">
    <property type="nucleotide sequence ID" value="NZ_VTES01000001.1"/>
</dbReference>
<reference evidence="3 4" key="1">
    <citation type="submission" date="2019-08" db="EMBL/GenBank/DDBJ databases">
        <title>Bacillus genomes from the desert of Cuatro Cienegas, Coahuila.</title>
        <authorList>
            <person name="Olmedo-Alvarez G."/>
        </authorList>
    </citation>
    <scope>NUCLEOTIDE SEQUENCE [LARGE SCALE GENOMIC DNA]</scope>
    <source>
        <strain evidence="3 4">CH37_1T</strain>
    </source>
</reference>
<organism evidence="3 4">
    <name type="scientific">Bacillus infantis</name>
    <dbReference type="NCBI Taxonomy" id="324767"/>
    <lineage>
        <taxon>Bacteria</taxon>
        <taxon>Bacillati</taxon>
        <taxon>Bacillota</taxon>
        <taxon>Bacilli</taxon>
        <taxon>Bacillales</taxon>
        <taxon>Bacillaceae</taxon>
        <taxon>Bacillus</taxon>
    </lineage>
</organism>
<keyword evidence="2" id="KW-0472">Membrane</keyword>
<evidence type="ECO:0000256" key="2">
    <source>
        <dbReference type="SAM" id="Phobius"/>
    </source>
</evidence>
<feature type="coiled-coil region" evidence="1">
    <location>
        <begin position="40"/>
        <end position="67"/>
    </location>
</feature>
<accession>A0A5D4SS13</accession>
<comment type="caution">
    <text evidence="3">The sequence shown here is derived from an EMBL/GenBank/DDBJ whole genome shotgun (WGS) entry which is preliminary data.</text>
</comment>
<evidence type="ECO:0000313" key="3">
    <source>
        <dbReference type="EMBL" id="TYS66150.1"/>
    </source>
</evidence>
<gene>
    <name evidence="3" type="ORF">FZD47_01285</name>
</gene>
<keyword evidence="2" id="KW-1133">Transmembrane helix</keyword>
<feature type="transmembrane region" description="Helical" evidence="2">
    <location>
        <begin position="17"/>
        <end position="40"/>
    </location>
</feature>
<keyword evidence="2" id="KW-0812">Transmembrane</keyword>
<proteinExistence type="predicted"/>
<dbReference type="Proteomes" id="UP000323732">
    <property type="component" value="Unassembled WGS sequence"/>
</dbReference>